<feature type="compositionally biased region" description="Low complexity" evidence="14">
    <location>
        <begin position="535"/>
        <end position="545"/>
    </location>
</feature>
<sequence>MPAVLSTSTGGTTSIYLSSTWPWSLHMSLLSSSMQRNMTFWNDLIATFAQLILLTSSTVVFTSNIGTALDVGLNFLSTSTTSSYSQPYSTYQSLRTHGNGIDAYKQQQNTINQSSRQKSNGNNFVISDRLNDNQNNITNNNYYPNSDSNQTVPNGVIDIISGKMFNLTSAVAKSVTPVSSTLNETILIGTSHYGNLTTTSSSTSALNNLVDCNDFTEQKLLNIVICSISDVNSNIINGTNAENSTFNDTFKNISDDLIRFYNTNNSFFNGTEVSVITTAVVLGIIILATVIGNVFVIAAILLEKNLQSVANYLILSLAVADLLVACLVMPLSAVYEISREWKLGPELCDMWTSSDVLCCTASILHLVAIALDRYWAVTDIDYAHQRTAKRIGIMIVILWILSFLVSIAPMFGWKDPEWDKRLENYECLVSQDVGYQIFATASSFYVPLLAILFLYWRIFLVARKRIRRRQQVTYGQQQEQQKKKQMPSTPTPAPGGCVAQAVGSGSGAMVAAVVAVIGRPLPTISEATTTTTTTAFTNVSSTNTSPEKGSYANGLDDRIEMDPPTSDVSVAYPSNVSCPPHPFPNTWKKQQQQLQCKRNNPVPSLISQAQQQQLANKQKPTSILAKQKKTPNANDTSSKRERKAAKTLAIITGAFVVCWMPFFVIAVLLPICGEQCEVSPVIISLFLWLGYFNSTLNPILYTIFNQDFRNAFKRLLCGRRNSVRRRNRRMGGANSNGR</sequence>
<organism evidence="17 18">
    <name type="scientific">Chironomus riparius</name>
    <dbReference type="NCBI Taxonomy" id="315576"/>
    <lineage>
        <taxon>Eukaryota</taxon>
        <taxon>Metazoa</taxon>
        <taxon>Ecdysozoa</taxon>
        <taxon>Arthropoda</taxon>
        <taxon>Hexapoda</taxon>
        <taxon>Insecta</taxon>
        <taxon>Pterygota</taxon>
        <taxon>Neoptera</taxon>
        <taxon>Endopterygota</taxon>
        <taxon>Diptera</taxon>
        <taxon>Nematocera</taxon>
        <taxon>Chironomoidea</taxon>
        <taxon>Chironomidae</taxon>
        <taxon>Chironominae</taxon>
        <taxon>Chironomus</taxon>
    </lineage>
</organism>
<evidence type="ECO:0000259" key="16">
    <source>
        <dbReference type="PROSITE" id="PS50262"/>
    </source>
</evidence>
<evidence type="ECO:0000256" key="14">
    <source>
        <dbReference type="SAM" id="MobiDB-lite"/>
    </source>
</evidence>
<dbReference type="FunFam" id="1.20.1070.10:FF:000299">
    <property type="entry name" value="5-hydroxytryptamine receptor 2B"/>
    <property type="match status" value="1"/>
</dbReference>
<keyword evidence="9 13" id="KW-0675">Receptor</keyword>
<comment type="subcellular location">
    <subcellularLocation>
        <location evidence="1">Cell membrane</location>
        <topology evidence="1">Multi-pass membrane protein</topology>
    </subcellularLocation>
</comment>
<dbReference type="Pfam" id="PF00001">
    <property type="entry name" value="7tm_1"/>
    <property type="match status" value="1"/>
</dbReference>
<dbReference type="PANTHER" id="PTHR24248:SF199">
    <property type="entry name" value="IP13425P-RELATED"/>
    <property type="match status" value="1"/>
</dbReference>
<keyword evidence="5 15" id="KW-1133">Transmembrane helix</keyword>
<dbReference type="AlphaFoldDB" id="A0A9P0NA41"/>
<protein>
    <recommendedName>
        <fullName evidence="16">G-protein coupled receptors family 1 profile domain-containing protein</fullName>
    </recommendedName>
</protein>
<accession>A0A9P0NA41</accession>
<evidence type="ECO:0000256" key="7">
    <source>
        <dbReference type="ARBA" id="ARBA00023136"/>
    </source>
</evidence>
<comment type="function">
    <text evidence="12">This is one of the several different receptors for 5-hydroxytryptamine (serotonin), a biogenic hormone that functions as a neurotransmitter, a hormone, and a mitogen. The activity of this receptor is mediated by G proteins which inhibit adenylate cyclase.</text>
</comment>
<feature type="region of interest" description="Disordered" evidence="14">
    <location>
        <begin position="473"/>
        <end position="495"/>
    </location>
</feature>
<dbReference type="GO" id="GO:0043410">
    <property type="term" value="P:positive regulation of MAPK cascade"/>
    <property type="evidence" value="ECO:0007669"/>
    <property type="project" value="TreeGrafter"/>
</dbReference>
<keyword evidence="6 13" id="KW-0297">G-protein coupled receptor</keyword>
<evidence type="ECO:0000256" key="11">
    <source>
        <dbReference type="ARBA" id="ARBA00023224"/>
    </source>
</evidence>
<evidence type="ECO:0000256" key="2">
    <source>
        <dbReference type="ARBA" id="ARBA00010663"/>
    </source>
</evidence>
<evidence type="ECO:0000256" key="13">
    <source>
        <dbReference type="RuleBase" id="RU000688"/>
    </source>
</evidence>
<dbReference type="OrthoDB" id="10034726at2759"/>
<evidence type="ECO:0000256" key="10">
    <source>
        <dbReference type="ARBA" id="ARBA00023180"/>
    </source>
</evidence>
<keyword evidence="4 13" id="KW-0812">Transmembrane</keyword>
<feature type="domain" description="G-protein coupled receptors family 1 profile" evidence="16">
    <location>
        <begin position="292"/>
        <end position="701"/>
    </location>
</feature>
<evidence type="ECO:0000256" key="4">
    <source>
        <dbReference type="ARBA" id="ARBA00022692"/>
    </source>
</evidence>
<dbReference type="SMART" id="SM01381">
    <property type="entry name" value="7TM_GPCR_Srsx"/>
    <property type="match status" value="1"/>
</dbReference>
<dbReference type="GO" id="GO:0007210">
    <property type="term" value="P:serotonin receptor signaling pathway"/>
    <property type="evidence" value="ECO:0007669"/>
    <property type="project" value="UniProtKB-ARBA"/>
</dbReference>
<dbReference type="FunFam" id="1.20.1070.10:FF:000310">
    <property type="entry name" value="5-hydroxytryptamine receptor 2B"/>
    <property type="match status" value="1"/>
</dbReference>
<name>A0A9P0NA41_9DIPT</name>
<reference evidence="17" key="2">
    <citation type="submission" date="2022-10" db="EMBL/GenBank/DDBJ databases">
        <authorList>
            <consortium name="ENA_rothamsted_submissions"/>
            <consortium name="culmorum"/>
            <person name="King R."/>
        </authorList>
    </citation>
    <scope>NUCLEOTIDE SEQUENCE</scope>
</reference>
<dbReference type="InterPro" id="IPR017452">
    <property type="entry name" value="GPCR_Rhodpsn_7TM"/>
</dbReference>
<dbReference type="GO" id="GO:0007208">
    <property type="term" value="P:phospholipase C-activating serotonin receptor signaling pathway"/>
    <property type="evidence" value="ECO:0007669"/>
    <property type="project" value="UniProtKB-ARBA"/>
</dbReference>
<dbReference type="PANTHER" id="PTHR24248">
    <property type="entry name" value="ADRENERGIC RECEPTOR-RELATED G-PROTEIN COUPLED RECEPTOR"/>
    <property type="match status" value="1"/>
</dbReference>
<dbReference type="PROSITE" id="PS50262">
    <property type="entry name" value="G_PROTEIN_RECEP_F1_2"/>
    <property type="match status" value="1"/>
</dbReference>
<keyword evidence="8" id="KW-1015">Disulfide bond</keyword>
<evidence type="ECO:0000256" key="3">
    <source>
        <dbReference type="ARBA" id="ARBA00022475"/>
    </source>
</evidence>
<feature type="transmembrane region" description="Helical" evidence="15">
    <location>
        <begin position="681"/>
        <end position="704"/>
    </location>
</feature>
<keyword evidence="3" id="KW-1003">Cell membrane</keyword>
<dbReference type="InterPro" id="IPR000276">
    <property type="entry name" value="GPCR_Rhodpsn"/>
</dbReference>
<dbReference type="PRINTS" id="PR00237">
    <property type="entry name" value="GPCRRHODOPSN"/>
</dbReference>
<dbReference type="EMBL" id="OU895877">
    <property type="protein sequence ID" value="CAH1707190.1"/>
    <property type="molecule type" value="Genomic_DNA"/>
</dbReference>
<feature type="transmembrane region" description="Helical" evidence="15">
    <location>
        <begin position="275"/>
        <end position="302"/>
    </location>
</feature>
<feature type="transmembrane region" description="Helical" evidence="15">
    <location>
        <begin position="433"/>
        <end position="460"/>
    </location>
</feature>
<keyword evidence="18" id="KW-1185">Reference proteome</keyword>
<evidence type="ECO:0000256" key="9">
    <source>
        <dbReference type="ARBA" id="ARBA00023170"/>
    </source>
</evidence>
<evidence type="ECO:0000256" key="15">
    <source>
        <dbReference type="SAM" id="Phobius"/>
    </source>
</evidence>
<feature type="region of interest" description="Disordered" evidence="14">
    <location>
        <begin position="535"/>
        <end position="568"/>
    </location>
</feature>
<keyword evidence="7 15" id="KW-0472">Membrane</keyword>
<comment type="similarity">
    <text evidence="2 13">Belongs to the G-protein coupled receptor 1 family.</text>
</comment>
<evidence type="ECO:0000313" key="17">
    <source>
        <dbReference type="EMBL" id="CAH1707190.1"/>
    </source>
</evidence>
<evidence type="ECO:0000313" key="18">
    <source>
        <dbReference type="Proteomes" id="UP001153620"/>
    </source>
</evidence>
<dbReference type="PROSITE" id="PS00237">
    <property type="entry name" value="G_PROTEIN_RECEP_F1_1"/>
    <property type="match status" value="1"/>
</dbReference>
<evidence type="ECO:0000256" key="1">
    <source>
        <dbReference type="ARBA" id="ARBA00004651"/>
    </source>
</evidence>
<feature type="transmembrane region" description="Helical" evidence="15">
    <location>
        <begin position="309"/>
        <end position="331"/>
    </location>
</feature>
<evidence type="ECO:0000256" key="5">
    <source>
        <dbReference type="ARBA" id="ARBA00022989"/>
    </source>
</evidence>
<reference evidence="17" key="1">
    <citation type="submission" date="2022-01" db="EMBL/GenBank/DDBJ databases">
        <authorList>
            <person name="King R."/>
        </authorList>
    </citation>
    <scope>NUCLEOTIDE SEQUENCE</scope>
</reference>
<dbReference type="CDD" id="cd15331">
    <property type="entry name" value="7tmA_5-HT1A_invertebrates"/>
    <property type="match status" value="1"/>
</dbReference>
<evidence type="ECO:0000256" key="6">
    <source>
        <dbReference type="ARBA" id="ARBA00023040"/>
    </source>
</evidence>
<dbReference type="Proteomes" id="UP001153620">
    <property type="component" value="Chromosome 1"/>
</dbReference>
<keyword evidence="11 13" id="KW-0807">Transducer</keyword>
<dbReference type="Gene3D" id="1.20.1070.10">
    <property type="entry name" value="Rhodopsin 7-helix transmembrane proteins"/>
    <property type="match status" value="2"/>
</dbReference>
<evidence type="ECO:0000256" key="12">
    <source>
        <dbReference type="ARBA" id="ARBA00059615"/>
    </source>
</evidence>
<dbReference type="GO" id="GO:0071880">
    <property type="term" value="P:adenylate cyclase-activating adrenergic receptor signaling pathway"/>
    <property type="evidence" value="ECO:0007669"/>
    <property type="project" value="TreeGrafter"/>
</dbReference>
<keyword evidence="10" id="KW-0325">Glycoprotein</keyword>
<dbReference type="GO" id="GO:0004993">
    <property type="term" value="F:G protein-coupled serotonin receptor activity"/>
    <property type="evidence" value="ECO:0007669"/>
    <property type="project" value="UniProtKB-ARBA"/>
</dbReference>
<gene>
    <name evidence="17" type="ORF">CHIRRI_LOCUS54</name>
</gene>
<feature type="transmembrane region" description="Helical" evidence="15">
    <location>
        <begin position="648"/>
        <end position="669"/>
    </location>
</feature>
<dbReference type="GO" id="GO:0007198">
    <property type="term" value="P:adenylate cyclase-inhibiting serotonin receptor signaling pathway"/>
    <property type="evidence" value="ECO:0007669"/>
    <property type="project" value="UniProtKB-ARBA"/>
</dbReference>
<dbReference type="GO" id="GO:0005886">
    <property type="term" value="C:plasma membrane"/>
    <property type="evidence" value="ECO:0007669"/>
    <property type="project" value="UniProtKB-SubCell"/>
</dbReference>
<proteinExistence type="inferred from homology"/>
<evidence type="ECO:0000256" key="8">
    <source>
        <dbReference type="ARBA" id="ARBA00023157"/>
    </source>
</evidence>
<feature type="region of interest" description="Disordered" evidence="14">
    <location>
        <begin position="617"/>
        <end position="642"/>
    </location>
</feature>
<dbReference type="GO" id="GO:0042752">
    <property type="term" value="P:regulation of circadian rhythm"/>
    <property type="evidence" value="ECO:0007669"/>
    <property type="project" value="UniProtKB-ARBA"/>
</dbReference>
<dbReference type="SUPFAM" id="SSF81321">
    <property type="entry name" value="Family A G protein-coupled receptor-like"/>
    <property type="match status" value="1"/>
</dbReference>
<feature type="transmembrane region" description="Helical" evidence="15">
    <location>
        <begin position="391"/>
        <end position="413"/>
    </location>
</feature>
<feature type="transmembrane region" description="Helical" evidence="15">
    <location>
        <begin position="351"/>
        <end position="371"/>
    </location>
</feature>